<evidence type="ECO:0008006" key="4">
    <source>
        <dbReference type="Google" id="ProtNLM"/>
    </source>
</evidence>
<sequence length="379" mass="43894">MKAVALLFVGIHMVVYGAQTPVNATADSLYMLGDYTKAINEYAKIEGGVAGLQIARSYNAIGNYEKAIIQYESLTSANSTNQLALFELGKLLLKTNEHTKATKVFMQLVGLNAVNPEYQYYLGEAKRKDDNVAASIKHYKKAIAIDETHLRSLFQLAKYYTIKQERDKALDYIERGLDLYANDVSLINLKALVLYNDYQYKNAIPWFKNVLELGETKDYVYEKLADSYYHNWEFIKAKDTYKILLGRDDKNSQTYFGLAKVYEKEKKLDSAKLFINKAMDVQKPIFAQGYSALAEIARQQDDINVAFSYYKMAYKENYQDARIFYNVCTTYDNSGAEPEKKLAYYEKFLKEFPNEHPFYYETVKKRIKELKEQIHFSKD</sequence>
<dbReference type="InterPro" id="IPR011990">
    <property type="entry name" value="TPR-like_helical_dom_sf"/>
</dbReference>
<dbReference type="SUPFAM" id="SSF48452">
    <property type="entry name" value="TPR-like"/>
    <property type="match status" value="1"/>
</dbReference>
<gene>
    <name evidence="2" type="ORF">Q2T41_11955</name>
</gene>
<reference evidence="2" key="2">
    <citation type="submission" date="2023-06" db="EMBL/GenBank/DDBJ databases">
        <authorList>
            <person name="Lucena T."/>
            <person name="Sun Q."/>
        </authorList>
    </citation>
    <scope>NUCLEOTIDE SEQUENCE</scope>
    <source>
        <strain evidence="2">CECT 8869</strain>
    </source>
</reference>
<evidence type="ECO:0000256" key="1">
    <source>
        <dbReference type="SAM" id="SignalP"/>
    </source>
</evidence>
<keyword evidence="3" id="KW-1185">Reference proteome</keyword>
<comment type="caution">
    <text evidence="2">The sequence shown here is derived from an EMBL/GenBank/DDBJ whole genome shotgun (WGS) entry which is preliminary data.</text>
</comment>
<dbReference type="Gene3D" id="1.25.40.10">
    <property type="entry name" value="Tetratricopeptide repeat domain"/>
    <property type="match status" value="4"/>
</dbReference>
<feature type="chain" id="PRO_5047059385" description="Tetratricopeptide repeat protein" evidence="1">
    <location>
        <begin position="18"/>
        <end position="379"/>
    </location>
</feature>
<reference evidence="2" key="1">
    <citation type="journal article" date="2014" name="Int. J. Syst. Evol. Microbiol.">
        <title>Complete genome of a new Firmicutes species belonging to the dominant human colonic microbiota ('Ruminococcus bicirculans') reveals two chromosomes and a selective capacity to utilize plant glucans.</title>
        <authorList>
            <consortium name="NISC Comparative Sequencing Program"/>
            <person name="Wegmann U."/>
            <person name="Louis P."/>
            <person name="Goesmann A."/>
            <person name="Henrissat B."/>
            <person name="Duncan S.H."/>
            <person name="Flint H.J."/>
        </authorList>
    </citation>
    <scope>NUCLEOTIDE SEQUENCE</scope>
    <source>
        <strain evidence="2">CECT 8869</strain>
    </source>
</reference>
<protein>
    <recommendedName>
        <fullName evidence="4">Tetratricopeptide repeat protein</fullName>
    </recommendedName>
</protein>
<organism evidence="2 3">
    <name type="scientific">Maribacter confluentis</name>
    <dbReference type="NCBI Taxonomy" id="1656093"/>
    <lineage>
        <taxon>Bacteria</taxon>
        <taxon>Pseudomonadati</taxon>
        <taxon>Bacteroidota</taxon>
        <taxon>Flavobacteriia</taxon>
        <taxon>Flavobacteriales</taxon>
        <taxon>Flavobacteriaceae</taxon>
        <taxon>Maribacter</taxon>
    </lineage>
</organism>
<evidence type="ECO:0000313" key="3">
    <source>
        <dbReference type="Proteomes" id="UP001168579"/>
    </source>
</evidence>
<dbReference type="SMART" id="SM00028">
    <property type="entry name" value="TPR"/>
    <property type="match status" value="7"/>
</dbReference>
<dbReference type="Proteomes" id="UP001168579">
    <property type="component" value="Unassembled WGS sequence"/>
</dbReference>
<dbReference type="Pfam" id="PF13432">
    <property type="entry name" value="TPR_16"/>
    <property type="match status" value="1"/>
</dbReference>
<dbReference type="PANTHER" id="PTHR12558:SF13">
    <property type="entry name" value="CELL DIVISION CYCLE PROTEIN 27 HOMOLOG"/>
    <property type="match status" value="1"/>
</dbReference>
<feature type="signal peptide" evidence="1">
    <location>
        <begin position="1"/>
        <end position="17"/>
    </location>
</feature>
<dbReference type="RefSeq" id="WP_304436288.1">
    <property type="nucleotide sequence ID" value="NZ_JAUKUC010000001.1"/>
</dbReference>
<dbReference type="Pfam" id="PF13181">
    <property type="entry name" value="TPR_8"/>
    <property type="match status" value="1"/>
</dbReference>
<accession>A0ABT8RR18</accession>
<keyword evidence="1" id="KW-0732">Signal</keyword>
<evidence type="ECO:0000313" key="2">
    <source>
        <dbReference type="EMBL" id="MDO1513371.1"/>
    </source>
</evidence>
<dbReference type="InterPro" id="IPR019734">
    <property type="entry name" value="TPR_rpt"/>
</dbReference>
<proteinExistence type="predicted"/>
<dbReference type="PANTHER" id="PTHR12558">
    <property type="entry name" value="CELL DIVISION CYCLE 16,23,27"/>
    <property type="match status" value="1"/>
</dbReference>
<dbReference type="EMBL" id="JAUKUC010000001">
    <property type="protein sequence ID" value="MDO1513371.1"/>
    <property type="molecule type" value="Genomic_DNA"/>
</dbReference>
<name>A0ABT8RR18_9FLAO</name>